<organism evidence="1 2">
    <name type="scientific">Microthyrium microscopicum</name>
    <dbReference type="NCBI Taxonomy" id="703497"/>
    <lineage>
        <taxon>Eukaryota</taxon>
        <taxon>Fungi</taxon>
        <taxon>Dikarya</taxon>
        <taxon>Ascomycota</taxon>
        <taxon>Pezizomycotina</taxon>
        <taxon>Dothideomycetes</taxon>
        <taxon>Dothideomycetes incertae sedis</taxon>
        <taxon>Microthyriales</taxon>
        <taxon>Microthyriaceae</taxon>
        <taxon>Microthyrium</taxon>
    </lineage>
</organism>
<accession>A0A6A6UBZ9</accession>
<evidence type="ECO:0000313" key="1">
    <source>
        <dbReference type="EMBL" id="KAF2669440.1"/>
    </source>
</evidence>
<protein>
    <submittedName>
        <fullName evidence="1">Uncharacterized protein</fullName>
    </submittedName>
</protein>
<reference evidence="1" key="1">
    <citation type="journal article" date="2020" name="Stud. Mycol.">
        <title>101 Dothideomycetes genomes: a test case for predicting lifestyles and emergence of pathogens.</title>
        <authorList>
            <person name="Haridas S."/>
            <person name="Albert R."/>
            <person name="Binder M."/>
            <person name="Bloem J."/>
            <person name="Labutti K."/>
            <person name="Salamov A."/>
            <person name="Andreopoulos B."/>
            <person name="Baker S."/>
            <person name="Barry K."/>
            <person name="Bills G."/>
            <person name="Bluhm B."/>
            <person name="Cannon C."/>
            <person name="Castanera R."/>
            <person name="Culley D."/>
            <person name="Daum C."/>
            <person name="Ezra D."/>
            <person name="Gonzalez J."/>
            <person name="Henrissat B."/>
            <person name="Kuo A."/>
            <person name="Liang C."/>
            <person name="Lipzen A."/>
            <person name="Lutzoni F."/>
            <person name="Magnuson J."/>
            <person name="Mondo S."/>
            <person name="Nolan M."/>
            <person name="Ohm R."/>
            <person name="Pangilinan J."/>
            <person name="Park H.-J."/>
            <person name="Ramirez L."/>
            <person name="Alfaro M."/>
            <person name="Sun H."/>
            <person name="Tritt A."/>
            <person name="Yoshinaga Y."/>
            <person name="Zwiers L.-H."/>
            <person name="Turgeon B."/>
            <person name="Goodwin S."/>
            <person name="Spatafora J."/>
            <person name="Crous P."/>
            <person name="Grigoriev I."/>
        </authorList>
    </citation>
    <scope>NUCLEOTIDE SEQUENCE</scope>
    <source>
        <strain evidence="1">CBS 115976</strain>
    </source>
</reference>
<gene>
    <name evidence="1" type="ORF">BT63DRAFT_413869</name>
</gene>
<dbReference type="AlphaFoldDB" id="A0A6A6UBZ9"/>
<dbReference type="EMBL" id="MU004235">
    <property type="protein sequence ID" value="KAF2669440.1"/>
    <property type="molecule type" value="Genomic_DNA"/>
</dbReference>
<sequence length="208" mass="22977">MNLSNRSDLPHTQTKGTLNPCVRCLPHYITNFGNLQNDCQFNKEGIEALGPGIVLHSAHPGLQPVRCSFCRANALNCFEIPHEISLTYRPGLASAINAYHEQPSDETAARVKSLAAQVNALISAFGHQDTQFFYIHSGQDEPSPTYLLSSMSNSAMDIGAQRYRVDPVGKQAAQQAKIIELLEENNRYLGEQAEYRRSGRQLSSSRSA</sequence>
<keyword evidence="2" id="KW-1185">Reference proteome</keyword>
<name>A0A6A6UBZ9_9PEZI</name>
<proteinExistence type="predicted"/>
<dbReference type="Proteomes" id="UP000799302">
    <property type="component" value="Unassembled WGS sequence"/>
</dbReference>
<evidence type="ECO:0000313" key="2">
    <source>
        <dbReference type="Proteomes" id="UP000799302"/>
    </source>
</evidence>